<sequence length="432" mass="48192">MGVLRTVTALEHEFIPIVSDGGTMAPDPLEATRPWLLPSEAEQLMRLNDHRSSFCQRYHGGVKLAQYCGIVRLTTCVLEILPKLGEEDDFTPSEVKRGRAALLSMLHGARQLPMTTVGSAPQQIATGPLLDTFIEAFLDSALQQAREGLLSRYVPHADDLRVLKGRLVSQGHVRRNYARPHLLYCEYDEFTTDNPYNQAVQAALLACRDGIVRTTTYRKWAEVRARFASVTERHMTAADVERLPQDRTTRRYGPLLRWCVWLLGLQSPSLRVGAAAAPGLLFDMNKLFEAYVVRRYEDETMPSQIVLRQGPIRPLGAIDGNDVFRLKPDVTVWDTAPNGEPSTIVRIADAKWKRVDRQASDWGIAQSDVYQLIAYGLRYGCQKLELVYPVLGDVPIESQSVHVDGSELGAGRLTITARLMPISTEIDTAPAA</sequence>
<name>A0A7X3G6A6_9BURK</name>
<dbReference type="Pfam" id="PF10117">
    <property type="entry name" value="McrBC"/>
    <property type="match status" value="1"/>
</dbReference>
<reference evidence="1 2" key="1">
    <citation type="submission" date="2019-12" db="EMBL/GenBank/DDBJ databases">
        <authorList>
            <person name="Li C."/>
            <person name="Zhao J."/>
        </authorList>
    </citation>
    <scope>NUCLEOTIDE SEQUENCE [LARGE SCALE GENOMIC DNA]</scope>
    <source>
        <strain evidence="1 2">NEAU-DD11</strain>
    </source>
</reference>
<dbReference type="PANTHER" id="PTHR38733">
    <property type="entry name" value="PROTEIN MCRC"/>
    <property type="match status" value="1"/>
</dbReference>
<dbReference type="EMBL" id="WSES01000016">
    <property type="protein sequence ID" value="MVW64481.1"/>
    <property type="molecule type" value="Genomic_DNA"/>
</dbReference>
<proteinExistence type="predicted"/>
<evidence type="ECO:0000313" key="1">
    <source>
        <dbReference type="EMBL" id="MVW64481.1"/>
    </source>
</evidence>
<dbReference type="AlphaFoldDB" id="A0A7X3G6A6"/>
<organism evidence="1 2">
    <name type="scientific">Massilia cellulosiltytica</name>
    <dbReference type="NCBI Taxonomy" id="2683234"/>
    <lineage>
        <taxon>Bacteria</taxon>
        <taxon>Pseudomonadati</taxon>
        <taxon>Pseudomonadota</taxon>
        <taxon>Betaproteobacteria</taxon>
        <taxon>Burkholderiales</taxon>
        <taxon>Oxalobacteraceae</taxon>
        <taxon>Telluria group</taxon>
        <taxon>Massilia</taxon>
    </lineage>
</organism>
<evidence type="ECO:0000313" key="2">
    <source>
        <dbReference type="Proteomes" id="UP000443353"/>
    </source>
</evidence>
<gene>
    <name evidence="1" type="ORF">GPY61_31660</name>
</gene>
<dbReference type="InterPro" id="IPR019292">
    <property type="entry name" value="McrC"/>
</dbReference>
<dbReference type="PANTHER" id="PTHR38733:SF1">
    <property type="entry name" value="TYPE IV METHYL-DIRECTED RESTRICTION ENZYME ECOKMCRBC"/>
    <property type="match status" value="1"/>
</dbReference>
<keyword evidence="1" id="KW-0540">Nuclease</keyword>
<dbReference type="Proteomes" id="UP000443353">
    <property type="component" value="Unassembled WGS sequence"/>
</dbReference>
<comment type="caution">
    <text evidence="1">The sequence shown here is derived from an EMBL/GenBank/DDBJ whole genome shotgun (WGS) entry which is preliminary data.</text>
</comment>
<keyword evidence="1" id="KW-0255">Endonuclease</keyword>
<accession>A0A7X3G6A6</accession>
<dbReference type="GO" id="GO:0004519">
    <property type="term" value="F:endonuclease activity"/>
    <property type="evidence" value="ECO:0007669"/>
    <property type="project" value="UniProtKB-KW"/>
</dbReference>
<keyword evidence="1" id="KW-0378">Hydrolase</keyword>
<protein>
    <submittedName>
        <fullName evidence="1">Restriction endonuclease</fullName>
    </submittedName>
</protein>
<keyword evidence="2" id="KW-1185">Reference proteome</keyword>
<dbReference type="RefSeq" id="WP_160410915.1">
    <property type="nucleotide sequence ID" value="NZ_WSES01000016.1"/>
</dbReference>